<dbReference type="SUPFAM" id="SSF47090">
    <property type="entry name" value="PGBD-like"/>
    <property type="match status" value="1"/>
</dbReference>
<dbReference type="InterPro" id="IPR036366">
    <property type="entry name" value="PGBDSf"/>
</dbReference>
<organism evidence="8 9">
    <name type="scientific">Nostocoides australiense Ben110</name>
    <dbReference type="NCBI Taxonomy" id="1193182"/>
    <lineage>
        <taxon>Bacteria</taxon>
        <taxon>Bacillati</taxon>
        <taxon>Actinomycetota</taxon>
        <taxon>Actinomycetes</taxon>
        <taxon>Micrococcales</taxon>
        <taxon>Intrasporangiaceae</taxon>
        <taxon>Nostocoides</taxon>
    </lineage>
</organism>
<keyword evidence="9" id="KW-1185">Reference proteome</keyword>
<dbReference type="Pfam" id="PF03734">
    <property type="entry name" value="YkuD"/>
    <property type="match status" value="1"/>
</dbReference>
<evidence type="ECO:0000256" key="4">
    <source>
        <dbReference type="ARBA" id="ARBA00022984"/>
    </source>
</evidence>
<gene>
    <name evidence="8" type="ORF">BN11_4450002</name>
</gene>
<dbReference type="SUPFAM" id="SSF141523">
    <property type="entry name" value="L,D-transpeptidase catalytic domain-like"/>
    <property type="match status" value="1"/>
</dbReference>
<keyword evidence="5 6" id="KW-0961">Cell wall biogenesis/degradation</keyword>
<dbReference type="InterPro" id="IPR038063">
    <property type="entry name" value="Transpep_catalytic_dom"/>
</dbReference>
<dbReference type="GO" id="GO:0008360">
    <property type="term" value="P:regulation of cell shape"/>
    <property type="evidence" value="ECO:0007669"/>
    <property type="project" value="UniProtKB-UniRule"/>
</dbReference>
<dbReference type="Pfam" id="PF01471">
    <property type="entry name" value="PG_binding_1"/>
    <property type="match status" value="1"/>
</dbReference>
<dbReference type="Gene3D" id="2.40.440.10">
    <property type="entry name" value="L,D-transpeptidase catalytic domain-like"/>
    <property type="match status" value="1"/>
</dbReference>
<keyword evidence="2" id="KW-0808">Transferase</keyword>
<evidence type="ECO:0000256" key="2">
    <source>
        <dbReference type="ARBA" id="ARBA00022679"/>
    </source>
</evidence>
<feature type="active site" description="Proton donor/acceptor" evidence="6">
    <location>
        <position position="155"/>
    </location>
</feature>
<dbReference type="STRING" id="1193182.BN11_4450002"/>
<dbReference type="Gene3D" id="1.10.101.10">
    <property type="entry name" value="PGBD-like superfamily/PGBD"/>
    <property type="match status" value="1"/>
</dbReference>
<keyword evidence="3 6" id="KW-0133">Cell shape</keyword>
<feature type="active site" description="Nucleophile" evidence="6">
    <location>
        <position position="169"/>
    </location>
</feature>
<dbReference type="InterPro" id="IPR005490">
    <property type="entry name" value="LD_TPept_cat_dom"/>
</dbReference>
<accession>W6JZ67</accession>
<dbReference type="GO" id="GO:0016740">
    <property type="term" value="F:transferase activity"/>
    <property type="evidence" value="ECO:0007669"/>
    <property type="project" value="UniProtKB-KW"/>
</dbReference>
<evidence type="ECO:0000313" key="9">
    <source>
        <dbReference type="Proteomes" id="UP000035763"/>
    </source>
</evidence>
<feature type="domain" description="L,D-TPase catalytic" evidence="7">
    <location>
        <begin position="75"/>
        <end position="195"/>
    </location>
</feature>
<dbReference type="PROSITE" id="PS52029">
    <property type="entry name" value="LD_TPASE"/>
    <property type="match status" value="1"/>
</dbReference>
<dbReference type="GO" id="GO:0071555">
    <property type="term" value="P:cell wall organization"/>
    <property type="evidence" value="ECO:0007669"/>
    <property type="project" value="UniProtKB-UniRule"/>
</dbReference>
<dbReference type="CDD" id="cd16913">
    <property type="entry name" value="YkuD_like"/>
    <property type="match status" value="1"/>
</dbReference>
<protein>
    <submittedName>
        <fullName evidence="8">Endopeptidase</fullName>
    </submittedName>
</protein>
<dbReference type="RefSeq" id="WP_235435542.1">
    <property type="nucleotide sequence ID" value="NZ_HG764815.1"/>
</dbReference>
<reference evidence="8 9" key="1">
    <citation type="journal article" date="2013" name="ISME J.">
        <title>A metabolic model for members of the genus Tetrasphaera involved in enhanced biological phosphorus removal.</title>
        <authorList>
            <person name="Kristiansen R."/>
            <person name="Nguyen H.T.T."/>
            <person name="Saunders A.M."/>
            <person name="Nielsen J.L."/>
            <person name="Wimmer R."/>
            <person name="Le V.Q."/>
            <person name="McIlroy S.J."/>
            <person name="Petrovski S."/>
            <person name="Seviour R.J."/>
            <person name="Calteau A."/>
            <person name="Nielsen K.L."/>
            <person name="Nielsen P.H."/>
        </authorList>
    </citation>
    <scope>NUCLEOTIDE SEQUENCE [LARGE SCALE GENOMIC DNA]</scope>
    <source>
        <strain evidence="8 9">Ben110</strain>
    </source>
</reference>
<comment type="pathway">
    <text evidence="1 6">Cell wall biogenesis; peptidoglycan biosynthesis.</text>
</comment>
<sequence>MKPGDRGAAVQRMQQRLSDLGYWLGTPDGDYGYNTTQAVMALQKTAGLGRDGIYGPATRAALDRGVRPTVVVSGNAVQIDIARQVLTIVENGAIVAIVNTSTGSGETYISGNGQPAVATTPRGTFSVILQIDGLDKGPLGDLWRPKYFRGGYAVHGSASVPAYPASHGCARVSNAVMDMIWARDLMPMGRTVVVF</sequence>
<evidence type="ECO:0000313" key="8">
    <source>
        <dbReference type="EMBL" id="CCH74447.1"/>
    </source>
</evidence>
<evidence type="ECO:0000256" key="3">
    <source>
        <dbReference type="ARBA" id="ARBA00022960"/>
    </source>
</evidence>
<dbReference type="InterPro" id="IPR002477">
    <property type="entry name" value="Peptidoglycan-bd-like"/>
</dbReference>
<proteinExistence type="predicted"/>
<dbReference type="UniPathway" id="UPA00219"/>
<evidence type="ECO:0000259" key="7">
    <source>
        <dbReference type="PROSITE" id="PS52029"/>
    </source>
</evidence>
<evidence type="ECO:0000256" key="5">
    <source>
        <dbReference type="ARBA" id="ARBA00023316"/>
    </source>
</evidence>
<keyword evidence="4 6" id="KW-0573">Peptidoglycan synthesis</keyword>
<name>W6JZ67_9MICO</name>
<evidence type="ECO:0000256" key="6">
    <source>
        <dbReference type="PROSITE-ProRule" id="PRU01373"/>
    </source>
</evidence>
<dbReference type="Proteomes" id="UP000035763">
    <property type="component" value="Unassembled WGS sequence"/>
</dbReference>
<dbReference type="AlphaFoldDB" id="W6JZ67"/>
<dbReference type="EMBL" id="CAJA01000385">
    <property type="protein sequence ID" value="CCH74447.1"/>
    <property type="molecule type" value="Genomic_DNA"/>
</dbReference>
<dbReference type="InterPro" id="IPR036365">
    <property type="entry name" value="PGBD-like_sf"/>
</dbReference>
<dbReference type="GO" id="GO:0009252">
    <property type="term" value="P:peptidoglycan biosynthetic process"/>
    <property type="evidence" value="ECO:0007669"/>
    <property type="project" value="UniProtKB-UniPathway"/>
</dbReference>
<evidence type="ECO:0000256" key="1">
    <source>
        <dbReference type="ARBA" id="ARBA00004752"/>
    </source>
</evidence>
<comment type="caution">
    <text evidence="8">The sequence shown here is derived from an EMBL/GenBank/DDBJ whole genome shotgun (WGS) entry which is preliminary data.</text>
</comment>